<accession>A0A914C8I5</accession>
<evidence type="ECO:0000313" key="6">
    <source>
        <dbReference type="WBParaSite" id="ACRNAN_Path_580.g2172.t1"/>
    </source>
</evidence>
<evidence type="ECO:0000256" key="3">
    <source>
        <dbReference type="SAM" id="MobiDB-lite"/>
    </source>
</evidence>
<evidence type="ECO:0000256" key="1">
    <source>
        <dbReference type="ARBA" id="ARBA00006190"/>
    </source>
</evidence>
<dbReference type="Pfam" id="PF03357">
    <property type="entry name" value="Snf7"/>
    <property type="match status" value="1"/>
</dbReference>
<evidence type="ECO:0000259" key="4">
    <source>
        <dbReference type="Pfam" id="PF25239"/>
    </source>
</evidence>
<protein>
    <submittedName>
        <fullName evidence="6">Charged multivesicular body protein 7</fullName>
    </submittedName>
</protein>
<dbReference type="GO" id="GO:0006900">
    <property type="term" value="P:vesicle budding from membrane"/>
    <property type="evidence" value="ECO:0007669"/>
    <property type="project" value="TreeGrafter"/>
</dbReference>
<dbReference type="Pfam" id="PF25880">
    <property type="entry name" value="WHD_CHMP7_1st"/>
    <property type="match status" value="1"/>
</dbReference>
<dbReference type="PANTHER" id="PTHR22761">
    <property type="entry name" value="CHARGED MULTIVESICULAR BODY PROTEIN"/>
    <property type="match status" value="1"/>
</dbReference>
<evidence type="ECO:0000313" key="5">
    <source>
        <dbReference type="Proteomes" id="UP000887540"/>
    </source>
</evidence>
<dbReference type="GO" id="GO:0009898">
    <property type="term" value="C:cytoplasmic side of plasma membrane"/>
    <property type="evidence" value="ECO:0007669"/>
    <property type="project" value="TreeGrafter"/>
</dbReference>
<proteinExistence type="inferred from homology"/>
<name>A0A914C8I5_9BILA</name>
<dbReference type="Proteomes" id="UP000887540">
    <property type="component" value="Unplaced"/>
</dbReference>
<dbReference type="GO" id="GO:0000815">
    <property type="term" value="C:ESCRT III complex"/>
    <property type="evidence" value="ECO:0007669"/>
    <property type="project" value="TreeGrafter"/>
</dbReference>
<feature type="region of interest" description="Disordered" evidence="3">
    <location>
        <begin position="391"/>
        <end position="410"/>
    </location>
</feature>
<dbReference type="InterPro" id="IPR005024">
    <property type="entry name" value="Snf7_fam"/>
</dbReference>
<feature type="coiled-coil region" evidence="2">
    <location>
        <begin position="207"/>
        <end position="241"/>
    </location>
</feature>
<feature type="compositionally biased region" description="Basic and acidic residues" evidence="3">
    <location>
        <begin position="400"/>
        <end position="410"/>
    </location>
</feature>
<dbReference type="Gene3D" id="6.10.140.1230">
    <property type="match status" value="1"/>
</dbReference>
<keyword evidence="2" id="KW-0175">Coiled coil</keyword>
<dbReference type="PANTHER" id="PTHR22761:SF46">
    <property type="entry name" value="CHARGED MULTIVESICULAR BODY PROTEIN 7"/>
    <property type="match status" value="1"/>
</dbReference>
<organism evidence="5 6">
    <name type="scientific">Acrobeloides nanus</name>
    <dbReference type="NCBI Taxonomy" id="290746"/>
    <lineage>
        <taxon>Eukaryota</taxon>
        <taxon>Metazoa</taxon>
        <taxon>Ecdysozoa</taxon>
        <taxon>Nematoda</taxon>
        <taxon>Chromadorea</taxon>
        <taxon>Rhabditida</taxon>
        <taxon>Tylenchina</taxon>
        <taxon>Cephalobomorpha</taxon>
        <taxon>Cephaloboidea</taxon>
        <taxon>Cephalobidae</taxon>
        <taxon>Acrobeloides</taxon>
    </lineage>
</organism>
<dbReference type="InterPro" id="IPR057471">
    <property type="entry name" value="CHMP7_WHD"/>
</dbReference>
<dbReference type="AlphaFoldDB" id="A0A914C8I5"/>
<dbReference type="GO" id="GO:0032511">
    <property type="term" value="P:late endosome to vacuole transport via multivesicular body sorting pathway"/>
    <property type="evidence" value="ECO:0007669"/>
    <property type="project" value="TreeGrafter"/>
</dbReference>
<dbReference type="Pfam" id="PF25239">
    <property type="entry name" value="WHD_CHMP7"/>
    <property type="match status" value="1"/>
</dbReference>
<sequence length="422" mass="48486">MVGLMSQLKARHVNPTNYDRVTKFWTNLIDDYCKYERTCVVTCEELKKKFRRGAQIPSPLSTILQEMCRDGTIQSAEDLKRRSQGWLQWGMSFLNPASWLNGKNQEEFNKMRLVHIPTLKKLADDLLEFYKVEFEMADCPEVVGFDELRERSSNIIKDEECFEFVIDELTQRGEVSLGTTKSGDKVLKFKDQGSRGPAKFTDTDASVHEIRRSLSKLESEIKRLETREKSLQEEARLAVRKGDRKSALNILRRKKRAEKDLHDKDIQCQRLLSMLEQLVQTKQTREIIDIYKTSTQAFKASLARQGLTVENIDETIDSVQDVMDDYKEIEDALSEGIKMMPSAATIDEGELEAELNEILEGDKKAKEAASAKAEIENRVKVGQRVIDLNDLPEVPSHVPPKADKLNGKSLEERWRKLRETAQ</sequence>
<feature type="domain" description="CHMP7 winged helix" evidence="4">
    <location>
        <begin position="119"/>
        <end position="190"/>
    </location>
</feature>
<reference evidence="6" key="1">
    <citation type="submission" date="2022-11" db="UniProtKB">
        <authorList>
            <consortium name="WormBaseParasite"/>
        </authorList>
    </citation>
    <scope>IDENTIFICATION</scope>
</reference>
<evidence type="ECO:0000256" key="2">
    <source>
        <dbReference type="SAM" id="Coils"/>
    </source>
</evidence>
<keyword evidence="5" id="KW-1185">Reference proteome</keyword>
<dbReference type="WBParaSite" id="ACRNAN_Path_580.g2172.t1">
    <property type="protein sequence ID" value="ACRNAN_Path_580.g2172.t1"/>
    <property type="gene ID" value="ACRNAN_Path_580.g2172"/>
</dbReference>
<dbReference type="GO" id="GO:0005771">
    <property type="term" value="C:multivesicular body"/>
    <property type="evidence" value="ECO:0007669"/>
    <property type="project" value="TreeGrafter"/>
</dbReference>
<comment type="similarity">
    <text evidence="1">Belongs to the SNF7 family.</text>
</comment>